<dbReference type="InterPro" id="IPR004360">
    <property type="entry name" value="Glyas_Fos-R_dOase_dom"/>
</dbReference>
<dbReference type="PROSITE" id="PS51819">
    <property type="entry name" value="VOC"/>
    <property type="match status" value="1"/>
</dbReference>
<dbReference type="GO" id="GO:0016829">
    <property type="term" value="F:lyase activity"/>
    <property type="evidence" value="ECO:0007669"/>
    <property type="project" value="UniProtKB-KW"/>
</dbReference>
<keyword evidence="2" id="KW-0223">Dioxygenase</keyword>
<keyword evidence="2" id="KW-0456">Lyase</keyword>
<dbReference type="InterPro" id="IPR037523">
    <property type="entry name" value="VOC_core"/>
</dbReference>
<dbReference type="Proteomes" id="UP000292445">
    <property type="component" value="Unassembled WGS sequence"/>
</dbReference>
<feature type="domain" description="VOC" evidence="1">
    <location>
        <begin position="129"/>
        <end position="247"/>
    </location>
</feature>
<dbReference type="InterPro" id="IPR050383">
    <property type="entry name" value="GlyoxalaseI/FosfomycinResist"/>
</dbReference>
<comment type="caution">
    <text evidence="2">The sequence shown here is derived from an EMBL/GenBank/DDBJ whole genome shotgun (WGS) entry which is preliminary data.</text>
</comment>
<dbReference type="SUPFAM" id="SSF54593">
    <property type="entry name" value="Glyoxalase/Bleomycin resistance protein/Dihydroxybiphenyl dioxygenase"/>
    <property type="match status" value="2"/>
</dbReference>
<protein>
    <submittedName>
        <fullName evidence="2">Catechol 2,3-dioxygenase-like lactoylglutathione lyase family enzyme</fullName>
    </submittedName>
</protein>
<sequence length="277" mass="30301">MELGASLHHLHLTSPDPRRLADFYARTHGLAAGAQAGRWVCAAPGRTLVLSDGPANRLEYALFGFADAGRWQAFKDRVGARATAEVPTLPVACDDALAVRDPDGNLIVFALRPGAPAGVPARDALPGAHLQHFALRTLDPAPMLAFYEGVLGFTLSDRVQDDEGVLRACFLRTESLHHALALFRAPVRCFDHQSFETTSWDDMKAWGDHMASIREAIVWGIGRHGPGNDVFFMVRDPDGNLAEISAEIEVCPPDRPAGVWVHEERTLNLWGKAIMRD</sequence>
<dbReference type="GO" id="GO:0051213">
    <property type="term" value="F:dioxygenase activity"/>
    <property type="evidence" value="ECO:0007669"/>
    <property type="project" value="UniProtKB-KW"/>
</dbReference>
<keyword evidence="2" id="KW-0560">Oxidoreductase</keyword>
<dbReference type="CDD" id="cd06587">
    <property type="entry name" value="VOC"/>
    <property type="match status" value="1"/>
</dbReference>
<organism evidence="2 3">
    <name type="scientific">Pigmentiphaga kullae</name>
    <dbReference type="NCBI Taxonomy" id="151784"/>
    <lineage>
        <taxon>Bacteria</taxon>
        <taxon>Pseudomonadati</taxon>
        <taxon>Pseudomonadota</taxon>
        <taxon>Betaproteobacteria</taxon>
        <taxon>Burkholderiales</taxon>
        <taxon>Alcaligenaceae</taxon>
        <taxon>Pigmentiphaga</taxon>
    </lineage>
</organism>
<accession>A0A4V2F3G6</accession>
<keyword evidence="3" id="KW-1185">Reference proteome</keyword>
<dbReference type="RefSeq" id="WP_130355436.1">
    <property type="nucleotide sequence ID" value="NZ_SGXC01000001.1"/>
</dbReference>
<dbReference type="InterPro" id="IPR029068">
    <property type="entry name" value="Glyas_Bleomycin-R_OHBP_Dase"/>
</dbReference>
<proteinExistence type="predicted"/>
<dbReference type="Gene3D" id="3.10.180.10">
    <property type="entry name" value="2,3-Dihydroxybiphenyl 1,2-Dioxygenase, domain 1"/>
    <property type="match status" value="2"/>
</dbReference>
<dbReference type="OrthoDB" id="5430221at2"/>
<dbReference type="CDD" id="cd08343">
    <property type="entry name" value="ED_TypeI_classII_C"/>
    <property type="match status" value="1"/>
</dbReference>
<gene>
    <name evidence="2" type="ORF">EV675_0039</name>
</gene>
<reference evidence="2 3" key="1">
    <citation type="submission" date="2019-02" db="EMBL/GenBank/DDBJ databases">
        <title>Genomic Encyclopedia of Type Strains, Phase IV (KMG-IV): sequencing the most valuable type-strain genomes for metagenomic binning, comparative biology and taxonomic classification.</title>
        <authorList>
            <person name="Goeker M."/>
        </authorList>
    </citation>
    <scope>NUCLEOTIDE SEQUENCE [LARGE SCALE GENOMIC DNA]</scope>
    <source>
        <strain evidence="2 3">K24</strain>
    </source>
</reference>
<evidence type="ECO:0000313" key="3">
    <source>
        <dbReference type="Proteomes" id="UP000292445"/>
    </source>
</evidence>
<evidence type="ECO:0000313" key="2">
    <source>
        <dbReference type="EMBL" id="RZS84037.1"/>
    </source>
</evidence>
<dbReference type="EMBL" id="SGXC01000001">
    <property type="protein sequence ID" value="RZS84037.1"/>
    <property type="molecule type" value="Genomic_DNA"/>
</dbReference>
<dbReference type="AlphaFoldDB" id="A0A4V2F3G6"/>
<evidence type="ECO:0000259" key="1">
    <source>
        <dbReference type="PROSITE" id="PS51819"/>
    </source>
</evidence>
<name>A0A4V2F3G6_9BURK</name>
<dbReference type="Pfam" id="PF00903">
    <property type="entry name" value="Glyoxalase"/>
    <property type="match status" value="1"/>
</dbReference>
<dbReference type="PANTHER" id="PTHR21366">
    <property type="entry name" value="GLYOXALASE FAMILY PROTEIN"/>
    <property type="match status" value="1"/>
</dbReference>